<comment type="caution">
    <text evidence="1">The sequence shown here is derived from an EMBL/GenBank/DDBJ whole genome shotgun (WGS) entry which is preliminary data.</text>
</comment>
<protein>
    <submittedName>
        <fullName evidence="1">Uncharacterized protein</fullName>
    </submittedName>
</protein>
<dbReference type="AlphaFoldDB" id="A0A814AJ96"/>
<evidence type="ECO:0000313" key="1">
    <source>
        <dbReference type="EMBL" id="CAF0914388.1"/>
    </source>
</evidence>
<dbReference type="Proteomes" id="UP000663829">
    <property type="component" value="Unassembled WGS sequence"/>
</dbReference>
<dbReference type="Proteomes" id="UP000682733">
    <property type="component" value="Unassembled WGS sequence"/>
</dbReference>
<gene>
    <name evidence="1" type="ORF">GPM918_LOCUS9316</name>
    <name evidence="2" type="ORF">OVA965_LOCUS11334</name>
    <name evidence="3" type="ORF">SRO942_LOCUS9317</name>
    <name evidence="4" type="ORF">TMI583_LOCUS11336</name>
</gene>
<evidence type="ECO:0000313" key="4">
    <source>
        <dbReference type="EMBL" id="CAF3710914.1"/>
    </source>
</evidence>
<accession>A0A814AJ96</accession>
<dbReference type="Proteomes" id="UP000681722">
    <property type="component" value="Unassembled WGS sequence"/>
</dbReference>
<organism evidence="1 5">
    <name type="scientific">Didymodactylos carnosus</name>
    <dbReference type="NCBI Taxonomy" id="1234261"/>
    <lineage>
        <taxon>Eukaryota</taxon>
        <taxon>Metazoa</taxon>
        <taxon>Spiralia</taxon>
        <taxon>Gnathifera</taxon>
        <taxon>Rotifera</taxon>
        <taxon>Eurotatoria</taxon>
        <taxon>Bdelloidea</taxon>
        <taxon>Philodinida</taxon>
        <taxon>Philodinidae</taxon>
        <taxon>Didymodactylos</taxon>
    </lineage>
</organism>
<evidence type="ECO:0000313" key="3">
    <source>
        <dbReference type="EMBL" id="CAF3694833.1"/>
    </source>
</evidence>
<proteinExistence type="predicted"/>
<dbReference type="EMBL" id="CAJOBC010001718">
    <property type="protein sequence ID" value="CAF3694833.1"/>
    <property type="molecule type" value="Genomic_DNA"/>
</dbReference>
<evidence type="ECO:0000313" key="5">
    <source>
        <dbReference type="Proteomes" id="UP000663829"/>
    </source>
</evidence>
<sequence length="139" mass="16313">MQTLKQVLVSCVHPEDRNTIITDVTTAIDKCYPTMSKHRKVFKTWSTVYYNCKDNIRKEIPDKGLLTSDFFQHQSITFGFDRNLFSDRKVTNRQQRLLKPEECLGNHEPTYEVNNQSDASLDENDTDIHVTFDDRHRMG</sequence>
<dbReference type="EMBL" id="CAJNOQ010001718">
    <property type="protein sequence ID" value="CAF0914388.1"/>
    <property type="molecule type" value="Genomic_DNA"/>
</dbReference>
<dbReference type="EMBL" id="CAJNOK010004355">
    <property type="protein sequence ID" value="CAF0934992.1"/>
    <property type="molecule type" value="Genomic_DNA"/>
</dbReference>
<keyword evidence="5" id="KW-1185">Reference proteome</keyword>
<dbReference type="Proteomes" id="UP000677228">
    <property type="component" value="Unassembled WGS sequence"/>
</dbReference>
<name>A0A814AJ96_9BILA</name>
<reference evidence="1" key="1">
    <citation type="submission" date="2021-02" db="EMBL/GenBank/DDBJ databases">
        <authorList>
            <person name="Nowell W R."/>
        </authorList>
    </citation>
    <scope>NUCLEOTIDE SEQUENCE</scope>
</reference>
<dbReference type="EMBL" id="CAJOBA010004360">
    <property type="protein sequence ID" value="CAF3710914.1"/>
    <property type="molecule type" value="Genomic_DNA"/>
</dbReference>
<evidence type="ECO:0000313" key="2">
    <source>
        <dbReference type="EMBL" id="CAF0934992.1"/>
    </source>
</evidence>